<comment type="similarity">
    <text evidence="1">Belongs to the jacalin lectin family.</text>
</comment>
<dbReference type="PROSITE" id="PS51752">
    <property type="entry name" value="JACALIN_LECTIN"/>
    <property type="match status" value="1"/>
</dbReference>
<dbReference type="Proteomes" id="UP001188597">
    <property type="component" value="Unassembled WGS sequence"/>
</dbReference>
<dbReference type="InterPro" id="IPR036404">
    <property type="entry name" value="Jacalin-like_lectin_dom_sf"/>
</dbReference>
<dbReference type="PANTHER" id="PTHR47293:SF15">
    <property type="entry name" value="JACALIN-RELATED LECTIN 19"/>
    <property type="match status" value="1"/>
</dbReference>
<dbReference type="InterPro" id="IPR001229">
    <property type="entry name" value="Jacalin-like_lectin_dom"/>
</dbReference>
<dbReference type="Gene3D" id="2.100.10.30">
    <property type="entry name" value="Jacalin-like lectin domain"/>
    <property type="match status" value="1"/>
</dbReference>
<feature type="compositionally biased region" description="Acidic residues" evidence="3">
    <location>
        <begin position="36"/>
        <end position="45"/>
    </location>
</feature>
<dbReference type="EMBL" id="JAVXUP010000868">
    <property type="protein sequence ID" value="KAK3019568.1"/>
    <property type="molecule type" value="Genomic_DNA"/>
</dbReference>
<organism evidence="5 6">
    <name type="scientific">Escallonia herrerae</name>
    <dbReference type="NCBI Taxonomy" id="1293975"/>
    <lineage>
        <taxon>Eukaryota</taxon>
        <taxon>Viridiplantae</taxon>
        <taxon>Streptophyta</taxon>
        <taxon>Embryophyta</taxon>
        <taxon>Tracheophyta</taxon>
        <taxon>Spermatophyta</taxon>
        <taxon>Magnoliopsida</taxon>
        <taxon>eudicotyledons</taxon>
        <taxon>Gunneridae</taxon>
        <taxon>Pentapetalae</taxon>
        <taxon>asterids</taxon>
        <taxon>campanulids</taxon>
        <taxon>Escalloniales</taxon>
        <taxon>Escalloniaceae</taxon>
        <taxon>Escallonia</taxon>
    </lineage>
</organism>
<dbReference type="GO" id="GO:0030246">
    <property type="term" value="F:carbohydrate binding"/>
    <property type="evidence" value="ECO:0007669"/>
    <property type="project" value="UniProtKB-KW"/>
</dbReference>
<dbReference type="SUPFAM" id="SSF51101">
    <property type="entry name" value="Mannose-binding lectins"/>
    <property type="match status" value="1"/>
</dbReference>
<sequence length="136" mass="15123">MRQLSKLFSCAKSCLCCTSPAATQTLSIQHVRPPEDDTPNDESLPDDGPVSIGPLGGLDGRKFDDGHSYGGIKQVQLRSRMGIDHIRVEYVKDGQSVWMQHGQNGGKPEHPILLDYPDEFLVSVWGYYGRMYQNQG</sequence>
<dbReference type="PANTHER" id="PTHR47293">
    <property type="entry name" value="JACALIN-RELATED LECTIN 3"/>
    <property type="match status" value="1"/>
</dbReference>
<keyword evidence="2" id="KW-0430">Lectin</keyword>
<name>A0AA88W522_9ASTE</name>
<dbReference type="Pfam" id="PF01419">
    <property type="entry name" value="Jacalin"/>
    <property type="match status" value="1"/>
</dbReference>
<evidence type="ECO:0000259" key="4">
    <source>
        <dbReference type="PROSITE" id="PS51752"/>
    </source>
</evidence>
<evidence type="ECO:0000256" key="2">
    <source>
        <dbReference type="ARBA" id="ARBA00022734"/>
    </source>
</evidence>
<accession>A0AA88W522</accession>
<evidence type="ECO:0000313" key="5">
    <source>
        <dbReference type="EMBL" id="KAK3019568.1"/>
    </source>
</evidence>
<evidence type="ECO:0000256" key="1">
    <source>
        <dbReference type="ARBA" id="ARBA00006568"/>
    </source>
</evidence>
<feature type="region of interest" description="Disordered" evidence="3">
    <location>
        <begin position="28"/>
        <end position="64"/>
    </location>
</feature>
<protein>
    <recommendedName>
        <fullName evidence="4">Jacalin-type lectin domain-containing protein</fullName>
    </recommendedName>
</protein>
<reference evidence="5" key="1">
    <citation type="submission" date="2022-12" db="EMBL/GenBank/DDBJ databases">
        <title>Draft genome assemblies for two species of Escallonia (Escalloniales).</title>
        <authorList>
            <person name="Chanderbali A."/>
            <person name="Dervinis C."/>
            <person name="Anghel I."/>
            <person name="Soltis D."/>
            <person name="Soltis P."/>
            <person name="Zapata F."/>
        </authorList>
    </citation>
    <scope>NUCLEOTIDE SEQUENCE</scope>
    <source>
        <strain evidence="5">UCBG64.0493</strain>
        <tissue evidence="5">Leaf</tissue>
    </source>
</reference>
<dbReference type="AlphaFoldDB" id="A0AA88W522"/>
<feature type="domain" description="Jacalin-type lectin" evidence="4">
    <location>
        <begin position="49"/>
        <end position="136"/>
    </location>
</feature>
<gene>
    <name evidence="5" type="ORF">RJ639_003635</name>
</gene>
<comment type="caution">
    <text evidence="5">The sequence shown here is derived from an EMBL/GenBank/DDBJ whole genome shotgun (WGS) entry which is preliminary data.</text>
</comment>
<keyword evidence="6" id="KW-1185">Reference proteome</keyword>
<proteinExistence type="inferred from homology"/>
<evidence type="ECO:0000313" key="6">
    <source>
        <dbReference type="Proteomes" id="UP001188597"/>
    </source>
</evidence>
<evidence type="ECO:0000256" key="3">
    <source>
        <dbReference type="SAM" id="MobiDB-lite"/>
    </source>
</evidence>